<dbReference type="RefSeq" id="WP_168447887.1">
    <property type="nucleotide sequence ID" value="NZ_JAAXOW010000003.1"/>
</dbReference>
<comment type="caution">
    <text evidence="3">The sequence shown here is derived from an EMBL/GenBank/DDBJ whole genome shotgun (WGS) entry which is preliminary data.</text>
</comment>
<feature type="compositionally biased region" description="Acidic residues" evidence="1">
    <location>
        <begin position="124"/>
        <end position="133"/>
    </location>
</feature>
<feature type="region of interest" description="Disordered" evidence="1">
    <location>
        <begin position="290"/>
        <end position="541"/>
    </location>
</feature>
<evidence type="ECO:0000313" key="3">
    <source>
        <dbReference type="EMBL" id="NKX93843.1"/>
    </source>
</evidence>
<evidence type="ECO:0000313" key="4">
    <source>
        <dbReference type="Proteomes" id="UP000774283"/>
    </source>
</evidence>
<keyword evidence="4" id="KW-1185">Reference proteome</keyword>
<dbReference type="Proteomes" id="UP000774283">
    <property type="component" value="Unassembled WGS sequence"/>
</dbReference>
<feature type="region of interest" description="Disordered" evidence="1">
    <location>
        <begin position="245"/>
        <end position="265"/>
    </location>
</feature>
<organism evidence="3 4">
    <name type="scientific">Sanguibacter hominis ATCC BAA-789</name>
    <dbReference type="NCBI Taxonomy" id="1312740"/>
    <lineage>
        <taxon>Bacteria</taxon>
        <taxon>Bacillati</taxon>
        <taxon>Actinomycetota</taxon>
        <taxon>Actinomycetes</taxon>
        <taxon>Micrococcales</taxon>
        <taxon>Sanguibacteraceae</taxon>
        <taxon>Sanguibacter</taxon>
    </lineage>
</organism>
<keyword evidence="2" id="KW-0472">Membrane</keyword>
<feature type="compositionally biased region" description="Low complexity" evidence="1">
    <location>
        <begin position="509"/>
        <end position="524"/>
    </location>
</feature>
<feature type="compositionally biased region" description="Basic and acidic residues" evidence="1">
    <location>
        <begin position="528"/>
        <end position="541"/>
    </location>
</feature>
<feature type="compositionally biased region" description="Low complexity" evidence="1">
    <location>
        <begin position="386"/>
        <end position="399"/>
    </location>
</feature>
<dbReference type="AlphaFoldDB" id="A0A9X5ISA9"/>
<accession>A0A9X5ISA9</accession>
<reference evidence="3 4" key="1">
    <citation type="submission" date="2020-04" db="EMBL/GenBank/DDBJ databases">
        <title>MicrobeNet Type strains.</title>
        <authorList>
            <person name="Nicholson A.C."/>
        </authorList>
    </citation>
    <scope>NUCLEOTIDE SEQUENCE [LARGE SCALE GENOMIC DNA]</scope>
    <source>
        <strain evidence="3 4">ATCC BAA-789</strain>
    </source>
</reference>
<name>A0A9X5ISA9_9MICO</name>
<sequence length="541" mass="53676">MKGMTVLQRVMAVVLAVLGAASLGLAVASATLWRPDDVVTASLAPSGAVTMLVAEPGVLGLVADEVTVTAARADGGPVAIVVGRDADVRGWVGSDAHVQVTGLASWTELASTAVSGETTPVAEPGDETAEPEGDAEKPFVGASGIVGPDPLGSDMWLAESGGSGTATLTLDQELGREMLLVAGTGDGAVAPTVTLSWPRTVATPALVPGIILGVVLLVAAAVVFFLPRLPALALRLVEARNARRGAPAPVQVAPDAPHGGPIVAPTSRFATSITARDDAAPAAVTAGAFQDGAQPSTSQTGAPAAAGQDVQGAPGEPGGRPLTRRELRERAEREAAEAARDRGRKRPRTGMLPQVRSRTESAAETAAPAAPGQAVPGDATPGAEVPGRSGARPAAATPGTPGGGAAPSQHLGDNNPSARADAWRAAWGFQADGSAAAAPGPATAPGRATEPARTAPAPAARPAPAPGSGAAWSPATPGAATTTPRPPTPQPHQQLRPGTAPTSPYGTGAPANPYLATPATATPPTWTPDDKRGAARTEEDA</sequence>
<keyword evidence="2" id="KW-0812">Transmembrane</keyword>
<dbReference type="EMBL" id="JAAXOW010000003">
    <property type="protein sequence ID" value="NKX93843.1"/>
    <property type="molecule type" value="Genomic_DNA"/>
</dbReference>
<keyword evidence="2" id="KW-1133">Transmembrane helix</keyword>
<protein>
    <submittedName>
        <fullName evidence="3">Uncharacterized protein</fullName>
    </submittedName>
</protein>
<feature type="compositionally biased region" description="Low complexity" evidence="1">
    <location>
        <begin position="246"/>
        <end position="257"/>
    </location>
</feature>
<feature type="compositionally biased region" description="Low complexity" evidence="1">
    <location>
        <begin position="360"/>
        <end position="371"/>
    </location>
</feature>
<gene>
    <name evidence="3" type="ORF">HF995_11275</name>
</gene>
<evidence type="ECO:0000256" key="1">
    <source>
        <dbReference type="SAM" id="MobiDB-lite"/>
    </source>
</evidence>
<feature type="compositionally biased region" description="Low complexity" evidence="1">
    <location>
        <begin position="466"/>
        <end position="483"/>
    </location>
</feature>
<proteinExistence type="predicted"/>
<evidence type="ECO:0000256" key="2">
    <source>
        <dbReference type="SAM" id="Phobius"/>
    </source>
</evidence>
<feature type="transmembrane region" description="Helical" evidence="2">
    <location>
        <begin position="205"/>
        <end position="226"/>
    </location>
</feature>
<feature type="region of interest" description="Disordered" evidence="1">
    <location>
        <begin position="113"/>
        <end position="138"/>
    </location>
</feature>
<feature type="compositionally biased region" description="Basic and acidic residues" evidence="1">
    <location>
        <begin position="323"/>
        <end position="341"/>
    </location>
</feature>
<feature type="compositionally biased region" description="Low complexity" evidence="1">
    <location>
        <begin position="433"/>
        <end position="458"/>
    </location>
</feature>